<dbReference type="Proteomes" id="UP001163324">
    <property type="component" value="Chromosome 1"/>
</dbReference>
<evidence type="ECO:0000313" key="2">
    <source>
        <dbReference type="Proteomes" id="UP001163324"/>
    </source>
</evidence>
<organism evidence="1 2">
    <name type="scientific">Trichothecium roseum</name>
    <dbReference type="NCBI Taxonomy" id="47278"/>
    <lineage>
        <taxon>Eukaryota</taxon>
        <taxon>Fungi</taxon>
        <taxon>Dikarya</taxon>
        <taxon>Ascomycota</taxon>
        <taxon>Pezizomycotina</taxon>
        <taxon>Sordariomycetes</taxon>
        <taxon>Hypocreomycetidae</taxon>
        <taxon>Hypocreales</taxon>
        <taxon>Hypocreales incertae sedis</taxon>
        <taxon>Trichothecium</taxon>
    </lineage>
</organism>
<evidence type="ECO:0000313" key="1">
    <source>
        <dbReference type="EMBL" id="KAI9904209.1"/>
    </source>
</evidence>
<accession>A0ACC0VCS1</accession>
<protein>
    <submittedName>
        <fullName evidence="1">Uncharacterized protein</fullName>
    </submittedName>
</protein>
<comment type="caution">
    <text evidence="1">The sequence shown here is derived from an EMBL/GenBank/DDBJ whole genome shotgun (WGS) entry which is preliminary data.</text>
</comment>
<gene>
    <name evidence="1" type="ORF">N3K66_000738</name>
</gene>
<sequence>MQDEIVPKPSQTQETEQIVRDAKQRFRDTLPKGYLNAEEYALYERWYGSPLRETEPEDVGIDTHYDMGLKSEKEGTVLRELEGGEFEEVKYHITPPAVEEIREEDDAIQEEEDILREELEPSPEELEAAALAELVEEAKKAEQDVEDAVRGLDGAPKAEDKLPDDMSPDEMQALQNYARAMVENEESTESPGYAETIARSERERVALQKLTEQYAVRKEIEEELQEKLRAEEQEKRLKEVLVNEEDAEDEGEFVAVEDPDLVEHEEIVENPQRFHPYTLEASFHDKPIRLTLPRDELVDPVQEAISRTHPKHIRTAAHRAFGGEGMPTAPGKMGGQRTGSNMTGLGLTAGQRHMSEIEADVFLAAVLPPTYASIFSILREVRKRNGSNWIQSKLKDGSGISVLDAGSGGAGLLAWDQIVKAEWEILLEKGEVGPKDTMPGKKTTIAGSGRLVERIKTFLHDTTILSRLPDYEHSGQTRGPRLEGGDKEQPKKSYDLVIASHLLLTQPEGHRRQAILNLIWHLVKKDGGILVIQERAHVRGFEAMAHARDTIINQFLLKPDGQPRIMPEEFNSTFHREPEPGRIIAPCTNQGVCPMYQVPGKATGRKDICHFNQRFIRPKFFANITSSPSGTEGDVDFSYVVVQRGVFPTTKLGGKEAVLKALEGYEKADEMPNHEDLPRMILPGLKRKGHVTLDVCTPNGQIEKWTVPKSFSKLAYHDARKSKWGDLWPLGAKTRTLRSTRQGEVEQTSKRGKEGSKKERRIELTMLGGGKMEARQKNALPDRKAKHKKRERDPMREIQEEEALETADRKALEEELDAIEEQEWEQMRREQTSGRE</sequence>
<name>A0ACC0VCS1_9HYPO</name>
<proteinExistence type="predicted"/>
<dbReference type="EMBL" id="CM047940">
    <property type="protein sequence ID" value="KAI9904209.1"/>
    <property type="molecule type" value="Genomic_DNA"/>
</dbReference>
<keyword evidence="2" id="KW-1185">Reference proteome</keyword>
<reference evidence="1" key="1">
    <citation type="submission" date="2022-10" db="EMBL/GenBank/DDBJ databases">
        <title>Complete Genome of Trichothecium roseum strain YXFP-22015, a Plant Pathogen Isolated from Citrus.</title>
        <authorList>
            <person name="Wang Y."/>
            <person name="Zhu L."/>
        </authorList>
    </citation>
    <scope>NUCLEOTIDE SEQUENCE</scope>
    <source>
        <strain evidence="1">YXFP-22015</strain>
    </source>
</reference>